<sequence length="323" mass="36305">MEQIQVSGGSSRNGAARLDTLPEDCISMVIYHTSPRDACVVASVSKTVKSAAESDLVWEKFLPPDYSSLVPRSLDFSSKKEIYLSLADDSVLIDDGKKSFWLEKGSGKRCYMLSAMDLKITWSDCPVYWQWNTVPDSKFKRVAELRDVCWFEIWGKISCGMLSKGTHYSVYLVFKRAGGRSYGFEDTPMEAQVGFVGKDAASKKFVVLEPIDMDKPSGYRYTSVSLTWVSREDRTRRLREVGGNVEEPKVRGDGWSEVKLGKVYIHDGGYDDDDDDGDEIEFSIMETQNGQWKSAMIFQGVEIRPMKEGGEMVITKGSNSDNI</sequence>
<dbReference type="FunFam" id="1.20.1280.50:FF:000112">
    <property type="entry name" value="F-box protein PP2-B1"/>
    <property type="match status" value="1"/>
</dbReference>
<dbReference type="PROSITE" id="PS50181">
    <property type="entry name" value="FBOX"/>
    <property type="match status" value="1"/>
</dbReference>
<dbReference type="OrthoDB" id="1918565at2759"/>
<feature type="domain" description="F-box" evidence="1">
    <location>
        <begin position="15"/>
        <end position="61"/>
    </location>
</feature>
<dbReference type="EnsemblPlants" id="Bo7g080380.1">
    <property type="protein sequence ID" value="Bo7g080380.1"/>
    <property type="gene ID" value="Bo7g080380"/>
</dbReference>
<dbReference type="RefSeq" id="XP_013593892.1">
    <property type="nucleotide sequence ID" value="XM_013738438.1"/>
</dbReference>
<dbReference type="STRING" id="109376.A0A0D3DAD0"/>
<dbReference type="Gramene" id="Bo7g080380.1">
    <property type="protein sequence ID" value="Bo7g080380.1"/>
    <property type="gene ID" value="Bo7g080380"/>
</dbReference>
<name>A0A0D3DAD0_BRAOL</name>
<proteinExistence type="predicted"/>
<dbReference type="eggNOG" id="ENOG502QRA4">
    <property type="taxonomic scope" value="Eukaryota"/>
</dbReference>
<dbReference type="InterPro" id="IPR025886">
    <property type="entry name" value="PP2-like"/>
</dbReference>
<dbReference type="CDD" id="cd22162">
    <property type="entry name" value="F-box_AtSKIP3-like"/>
    <property type="match status" value="1"/>
</dbReference>
<dbReference type="Pfam" id="PF00646">
    <property type="entry name" value="F-box"/>
    <property type="match status" value="1"/>
</dbReference>
<reference evidence="2" key="2">
    <citation type="submission" date="2015-03" db="UniProtKB">
        <authorList>
            <consortium name="EnsemblPlants"/>
        </authorList>
    </citation>
    <scope>IDENTIFICATION</scope>
</reference>
<dbReference type="KEGG" id="boe:106301947"/>
<dbReference type="InterPro" id="IPR036047">
    <property type="entry name" value="F-box-like_dom_sf"/>
</dbReference>
<protein>
    <recommendedName>
        <fullName evidence="1">F-box domain-containing protein</fullName>
    </recommendedName>
</protein>
<accession>A0A0D3DAD0</accession>
<dbReference type="AlphaFoldDB" id="A0A0D3DAD0"/>
<dbReference type="SUPFAM" id="SSF81383">
    <property type="entry name" value="F-box domain"/>
    <property type="match status" value="1"/>
</dbReference>
<dbReference type="HOGENOM" id="CLU_050973_0_0_1"/>
<reference evidence="2 3" key="1">
    <citation type="journal article" date="2014" name="Genome Biol.">
        <title>Transcriptome and methylome profiling reveals relics of genome dominance in the mesopolyploid Brassica oleracea.</title>
        <authorList>
            <person name="Parkin I.A."/>
            <person name="Koh C."/>
            <person name="Tang H."/>
            <person name="Robinson S.J."/>
            <person name="Kagale S."/>
            <person name="Clarke W.E."/>
            <person name="Town C.D."/>
            <person name="Nixon J."/>
            <person name="Krishnakumar V."/>
            <person name="Bidwell S.L."/>
            <person name="Denoeud F."/>
            <person name="Belcram H."/>
            <person name="Links M.G."/>
            <person name="Just J."/>
            <person name="Clarke C."/>
            <person name="Bender T."/>
            <person name="Huebert T."/>
            <person name="Mason A.S."/>
            <person name="Pires J.C."/>
            <person name="Barker G."/>
            <person name="Moore J."/>
            <person name="Walley P.G."/>
            <person name="Manoli S."/>
            <person name="Batley J."/>
            <person name="Edwards D."/>
            <person name="Nelson M.N."/>
            <person name="Wang X."/>
            <person name="Paterson A.H."/>
            <person name="King G."/>
            <person name="Bancroft I."/>
            <person name="Chalhoub B."/>
            <person name="Sharpe A.G."/>
        </authorList>
    </citation>
    <scope>NUCLEOTIDE SEQUENCE</scope>
    <source>
        <strain evidence="2 3">cv. TO1000</strain>
    </source>
</reference>
<keyword evidence="3" id="KW-1185">Reference proteome</keyword>
<evidence type="ECO:0000313" key="2">
    <source>
        <dbReference type="EnsemblPlants" id="Bo7g080380.1"/>
    </source>
</evidence>
<dbReference type="Proteomes" id="UP000032141">
    <property type="component" value="Chromosome C7"/>
</dbReference>
<dbReference type="Pfam" id="PF14299">
    <property type="entry name" value="PP2"/>
    <property type="match status" value="1"/>
</dbReference>
<dbReference type="OMA" id="FSIMETQ"/>
<organism evidence="2 3">
    <name type="scientific">Brassica oleracea var. oleracea</name>
    <dbReference type="NCBI Taxonomy" id="109376"/>
    <lineage>
        <taxon>Eukaryota</taxon>
        <taxon>Viridiplantae</taxon>
        <taxon>Streptophyta</taxon>
        <taxon>Embryophyta</taxon>
        <taxon>Tracheophyta</taxon>
        <taxon>Spermatophyta</taxon>
        <taxon>Magnoliopsida</taxon>
        <taxon>eudicotyledons</taxon>
        <taxon>Gunneridae</taxon>
        <taxon>Pentapetalae</taxon>
        <taxon>rosids</taxon>
        <taxon>malvids</taxon>
        <taxon>Brassicales</taxon>
        <taxon>Brassicaceae</taxon>
        <taxon>Brassiceae</taxon>
        <taxon>Brassica</taxon>
    </lineage>
</organism>
<dbReference type="InterPro" id="IPR001810">
    <property type="entry name" value="F-box_dom"/>
</dbReference>
<dbReference type="GeneID" id="106301947"/>
<evidence type="ECO:0000259" key="1">
    <source>
        <dbReference type="PROSITE" id="PS50181"/>
    </source>
</evidence>
<dbReference type="PANTHER" id="PTHR32278:SF143">
    <property type="entry name" value="F-BOX PROTEIN PP2-B1"/>
    <property type="match status" value="1"/>
</dbReference>
<evidence type="ECO:0000313" key="3">
    <source>
        <dbReference type="Proteomes" id="UP000032141"/>
    </source>
</evidence>
<dbReference type="PANTHER" id="PTHR32278">
    <property type="entry name" value="F-BOX DOMAIN-CONTAINING PROTEIN"/>
    <property type="match status" value="1"/>
</dbReference>